<dbReference type="CDD" id="cd06257">
    <property type="entry name" value="DnaJ"/>
    <property type="match status" value="1"/>
</dbReference>
<dbReference type="SUPFAM" id="SSF161240">
    <property type="entry name" value="T-antigen specific domain-like"/>
    <property type="match status" value="1"/>
</dbReference>
<organism evidence="3 4">
    <name type="scientific">Eptesicus serotinus polyomavirus 1</name>
    <dbReference type="NCBI Taxonomy" id="2990647"/>
    <lineage>
        <taxon>Viruses</taxon>
        <taxon>Monodnaviria</taxon>
        <taxon>Shotokuvirae</taxon>
        <taxon>Cossaviricota</taxon>
        <taxon>Papovaviricetes</taxon>
        <taxon>Sepolyvirales</taxon>
        <taxon>Polyomaviridae</taxon>
        <taxon>Alphapolyomavirus</taxon>
        <taxon>Alphapolyomavirus epserotini</taxon>
    </lineage>
</organism>
<reference evidence="3 4" key="1">
    <citation type="submission" date="2021-09" db="EMBL/GenBank/DDBJ databases">
        <title>Genome analysis of two vesper bat polyomaviruses from Europe.</title>
        <authorList>
            <person name="Surjan A."/>
            <person name="Vidovszky M.Z."/>
        </authorList>
    </citation>
    <scope>NUCLEOTIDE SEQUENCE [LARGE SCALE GENOMIC DNA]</scope>
    <source>
        <strain evidence="3">HUN_2013/44</strain>
    </source>
</reference>
<dbReference type="InterPro" id="IPR003354">
    <property type="entry name" value="Papo_T_antigen"/>
</dbReference>
<dbReference type="Proteomes" id="UP001253476">
    <property type="component" value="Segment"/>
</dbReference>
<keyword evidence="4" id="KW-1185">Reference proteome</keyword>
<protein>
    <submittedName>
        <fullName evidence="3">Small tumor antigen</fullName>
    </submittedName>
</protein>
<name>A0AAE9P8B3_9POLY</name>
<dbReference type="Gene3D" id="1.20.120.1860">
    <property type="entry name" value="Small t-antigen, unique domain"/>
    <property type="match status" value="1"/>
</dbReference>
<evidence type="ECO:0000313" key="4">
    <source>
        <dbReference type="Proteomes" id="UP001253476"/>
    </source>
</evidence>
<feature type="domain" description="J" evidence="2">
    <location>
        <begin position="12"/>
        <end position="75"/>
    </location>
</feature>
<evidence type="ECO:0000256" key="1">
    <source>
        <dbReference type="ARBA" id="ARBA00022518"/>
    </source>
</evidence>
<dbReference type="SUPFAM" id="SSF46565">
    <property type="entry name" value="Chaperone J-domain"/>
    <property type="match status" value="1"/>
</dbReference>
<dbReference type="Gene3D" id="1.10.287.110">
    <property type="entry name" value="DnaJ domain"/>
    <property type="match status" value="1"/>
</dbReference>
<dbReference type="InterPro" id="IPR036092">
    <property type="entry name" value="Papo_T_antigensf"/>
</dbReference>
<accession>A0AAE9P8B3</accession>
<keyword evidence="1" id="KW-0244">Early protein</keyword>
<gene>
    <name evidence="3" type="primary">STAg</name>
</gene>
<dbReference type="PROSITE" id="PS50076">
    <property type="entry name" value="DNAJ_2"/>
    <property type="match status" value="1"/>
</dbReference>
<dbReference type="Pfam" id="PF02380">
    <property type="entry name" value="Papo_T_antigen"/>
    <property type="match status" value="1"/>
</dbReference>
<proteinExistence type="predicted"/>
<dbReference type="SMART" id="SM00271">
    <property type="entry name" value="DnaJ"/>
    <property type="match status" value="1"/>
</dbReference>
<dbReference type="InterPro" id="IPR036869">
    <property type="entry name" value="J_dom_sf"/>
</dbReference>
<dbReference type="EMBL" id="OK428546">
    <property type="protein sequence ID" value="UYP65709.1"/>
    <property type="molecule type" value="Genomic_DNA"/>
</dbReference>
<evidence type="ECO:0000259" key="2">
    <source>
        <dbReference type="PROSITE" id="PS50076"/>
    </source>
</evidence>
<sequence length="186" mass="22091">MDQALNREEKDTLCELLGIPRKCYGNYPLMKSSFRQACLKFHPDKGGDEALMQRLNSLWQRFQQAVYQLRRDLASSFEVSACFWECPAPTLEERMKWGFKALFWKGPCCFLKSSLHSRCNCICCRLHRQHFSIKLLRNKRCLVWGECLCLSCFLLYFGFPPTWECIEEWQKVILHTDFSLLHLQLY</sequence>
<dbReference type="InterPro" id="IPR001623">
    <property type="entry name" value="DnaJ_domain"/>
</dbReference>
<evidence type="ECO:0000313" key="3">
    <source>
        <dbReference type="EMBL" id="UYP65709.1"/>
    </source>
</evidence>